<dbReference type="Proteomes" id="UP000052946">
    <property type="component" value="Unassembled WGS sequence"/>
</dbReference>
<reference evidence="3" key="1">
    <citation type="submission" date="2015-07" db="EMBL/GenBank/DDBJ databases">
        <title>Draft Genome Sequence of Oceanobacillus picturae Heshi-B3 that Was Isolated from Fermented Rice Bran with Aging Salted Mackerel, Which Was Named Heshiko as Traditional Fermented Seafood in Japan.</title>
        <authorList>
            <person name="Akuzawa S."/>
            <person name="Nakagawa J."/>
            <person name="Kanekatsu T."/>
            <person name="Kanesaki Y."/>
            <person name="Suzuki T."/>
        </authorList>
    </citation>
    <scope>NUCLEOTIDE SEQUENCE [LARGE SCALE GENOMIC DNA]</scope>
    <source>
        <strain evidence="3">Heshi-B3</strain>
    </source>
</reference>
<dbReference type="InterPro" id="IPR016040">
    <property type="entry name" value="NAD(P)-bd_dom"/>
</dbReference>
<accession>A0A0U9H370</accession>
<dbReference type="PANTHER" id="PTHR15020:SF50">
    <property type="entry name" value="UPF0659 PROTEIN YMR090W"/>
    <property type="match status" value="1"/>
</dbReference>
<dbReference type="EMBL" id="BBXV01000012">
    <property type="protein sequence ID" value="GAQ17026.1"/>
    <property type="molecule type" value="Genomic_DNA"/>
</dbReference>
<reference evidence="2 3" key="2">
    <citation type="journal article" date="2016" name="Genome Announc.">
        <title>Draft Genome Sequence of Oceanobacillus picturae Heshi-B3, Isolated from Fermented Rice Bran in a Traditional Japanese Seafood Dish.</title>
        <authorList>
            <person name="Akuzawa S."/>
            <person name="Nagaoka J."/>
            <person name="Kanekatsu M."/>
            <person name="Kanesaki Y."/>
            <person name="Suzuki T."/>
        </authorList>
    </citation>
    <scope>NUCLEOTIDE SEQUENCE [LARGE SCALE GENOMIC DNA]</scope>
    <source>
        <strain evidence="2 3">Heshi-B3</strain>
    </source>
</reference>
<evidence type="ECO:0000259" key="1">
    <source>
        <dbReference type="Pfam" id="PF13460"/>
    </source>
</evidence>
<organism evidence="2 3">
    <name type="scientific">Oceanobacillus picturae</name>
    <dbReference type="NCBI Taxonomy" id="171693"/>
    <lineage>
        <taxon>Bacteria</taxon>
        <taxon>Bacillati</taxon>
        <taxon>Bacillota</taxon>
        <taxon>Bacilli</taxon>
        <taxon>Bacillales</taxon>
        <taxon>Bacillaceae</taxon>
        <taxon>Oceanobacillus</taxon>
    </lineage>
</organism>
<protein>
    <submittedName>
        <fullName evidence="2">Sugar epimerase</fullName>
    </submittedName>
</protein>
<dbReference type="Pfam" id="PF13460">
    <property type="entry name" value="NAD_binding_10"/>
    <property type="match status" value="1"/>
</dbReference>
<evidence type="ECO:0000313" key="3">
    <source>
        <dbReference type="Proteomes" id="UP000052946"/>
    </source>
</evidence>
<gene>
    <name evidence="2" type="ORF">OPHB3_0951</name>
</gene>
<sequence>MERGLTMKLFLIGANGQIGNQVLEQIKADERHSVKAMVRKQEQLEKYQDAGVDAVLADLEGSVADLAKAMEGSDAVIFTAGSGGNTGDDKTLLIDLDGAVKAMEAAEQSGVNRFVMVSAMQAHNRENWHKDLRTYYVAKHYADRMLRSSDLNYTIVRPGLLLNEPGTGKVSIAENLGQGSIPREDVAKLVIKALDNEKTYYRSFDLISGEQSIEQAIESL</sequence>
<feature type="domain" description="NAD(P)-binding" evidence="1">
    <location>
        <begin position="13"/>
        <end position="196"/>
    </location>
</feature>
<evidence type="ECO:0000313" key="2">
    <source>
        <dbReference type="EMBL" id="GAQ17026.1"/>
    </source>
</evidence>
<comment type="caution">
    <text evidence="2">The sequence shown here is derived from an EMBL/GenBank/DDBJ whole genome shotgun (WGS) entry which is preliminary data.</text>
</comment>
<dbReference type="AlphaFoldDB" id="A0A0U9H370"/>
<name>A0A0U9H370_9BACI</name>
<dbReference type="PANTHER" id="PTHR15020">
    <property type="entry name" value="FLAVIN REDUCTASE-RELATED"/>
    <property type="match status" value="1"/>
</dbReference>
<dbReference type="InterPro" id="IPR036291">
    <property type="entry name" value="NAD(P)-bd_dom_sf"/>
</dbReference>
<proteinExistence type="predicted"/>
<dbReference type="Gene3D" id="3.40.50.720">
    <property type="entry name" value="NAD(P)-binding Rossmann-like Domain"/>
    <property type="match status" value="1"/>
</dbReference>
<dbReference type="CDD" id="cd05243">
    <property type="entry name" value="SDR_a5"/>
    <property type="match status" value="1"/>
</dbReference>
<dbReference type="SUPFAM" id="SSF51735">
    <property type="entry name" value="NAD(P)-binding Rossmann-fold domains"/>
    <property type="match status" value="1"/>
</dbReference>